<feature type="transmembrane region" description="Helical" evidence="6">
    <location>
        <begin position="211"/>
        <end position="232"/>
    </location>
</feature>
<accession>A0A4P6JJQ4</accession>
<dbReference type="PANTHER" id="PTHR43124:SF10">
    <property type="entry name" value="PURINE EFFLUX PUMP PBUE"/>
    <property type="match status" value="1"/>
</dbReference>
<comment type="subcellular location">
    <subcellularLocation>
        <location evidence="1">Cell membrane</location>
        <topology evidence="1">Multi-pass membrane protein</topology>
    </subcellularLocation>
</comment>
<feature type="transmembrane region" description="Helical" evidence="6">
    <location>
        <begin position="108"/>
        <end position="129"/>
    </location>
</feature>
<organism evidence="8 9">
    <name type="scientific">Ktedonosporobacter rubrisoli</name>
    <dbReference type="NCBI Taxonomy" id="2509675"/>
    <lineage>
        <taxon>Bacteria</taxon>
        <taxon>Bacillati</taxon>
        <taxon>Chloroflexota</taxon>
        <taxon>Ktedonobacteria</taxon>
        <taxon>Ktedonobacterales</taxon>
        <taxon>Ktedonosporobacteraceae</taxon>
        <taxon>Ktedonosporobacter</taxon>
    </lineage>
</organism>
<dbReference type="GO" id="GO:0022857">
    <property type="term" value="F:transmembrane transporter activity"/>
    <property type="evidence" value="ECO:0007669"/>
    <property type="project" value="InterPro"/>
</dbReference>
<dbReference type="EMBL" id="CP035758">
    <property type="protein sequence ID" value="QBD75349.1"/>
    <property type="molecule type" value="Genomic_DNA"/>
</dbReference>
<reference evidence="8 9" key="1">
    <citation type="submission" date="2019-01" db="EMBL/GenBank/DDBJ databases">
        <title>Ktedonosporobacter rubrisoli SCAWS-G2.</title>
        <authorList>
            <person name="Huang Y."/>
            <person name="Yan B."/>
        </authorList>
    </citation>
    <scope>NUCLEOTIDE SEQUENCE [LARGE SCALE GENOMIC DNA]</scope>
    <source>
        <strain evidence="8 9">SCAWS-G2</strain>
    </source>
</reference>
<gene>
    <name evidence="8" type="ORF">EPA93_04775</name>
</gene>
<dbReference type="Gene3D" id="1.20.1250.20">
    <property type="entry name" value="MFS general substrate transporter like domains"/>
    <property type="match status" value="2"/>
</dbReference>
<dbReference type="PANTHER" id="PTHR43124">
    <property type="entry name" value="PURINE EFFLUX PUMP PBUE"/>
    <property type="match status" value="1"/>
</dbReference>
<keyword evidence="2" id="KW-1003">Cell membrane</keyword>
<feature type="transmembrane region" description="Helical" evidence="6">
    <location>
        <begin position="169"/>
        <end position="190"/>
    </location>
</feature>
<keyword evidence="3 6" id="KW-0812">Transmembrane</keyword>
<dbReference type="Proteomes" id="UP000290365">
    <property type="component" value="Chromosome"/>
</dbReference>
<feature type="transmembrane region" description="Helical" evidence="6">
    <location>
        <begin position="79"/>
        <end position="102"/>
    </location>
</feature>
<sequence>MRERKRGYTMPIFILVLALGTFAIGTEEYLVAGLLPSVAADMHVSEEVAGQLVTVFALTYAIGSPLLVTAMAHIGRKRVLLISLVLFALANLASTLAPSASWLFGTRILAALAAAIYTPTAMAASAQLVEEKLRGRAMSIILAGSTGALVLGLPLGSWVGSLFGWRASFAMVALIGTLSALLLCILLPNIQQHGSVVSWSERLALLTKRHVWLALALTFISLVGANSLLTYIRPVLDRVTTFDAALLSLVLFGIGAASLLGNLLGGYLADRWGIGRTLIRVYALMILITLTISLLTLLHKSFALNIIAVVILVVWSTVAWLGAPALNSYLAMLEPQSAPVVLSLNMTALYLGTAGAGALGGLVLALGGIEYLGATCSLAMLIALLLILSNTRLVNRNKGQAREEVPSPVIQQKSAPAGEQS</sequence>
<dbReference type="Pfam" id="PF07690">
    <property type="entry name" value="MFS_1"/>
    <property type="match status" value="1"/>
</dbReference>
<dbReference type="OrthoDB" id="9788453at2"/>
<feature type="transmembrane region" description="Helical" evidence="6">
    <location>
        <begin position="281"/>
        <end position="298"/>
    </location>
</feature>
<feature type="transmembrane region" description="Helical" evidence="6">
    <location>
        <begin position="12"/>
        <end position="32"/>
    </location>
</feature>
<dbReference type="SUPFAM" id="SSF103473">
    <property type="entry name" value="MFS general substrate transporter"/>
    <property type="match status" value="1"/>
</dbReference>
<dbReference type="InterPro" id="IPR011701">
    <property type="entry name" value="MFS"/>
</dbReference>
<name>A0A4P6JJQ4_KTERU</name>
<evidence type="ECO:0000256" key="6">
    <source>
        <dbReference type="SAM" id="Phobius"/>
    </source>
</evidence>
<dbReference type="InterPro" id="IPR050189">
    <property type="entry name" value="MFS_Efflux_Transporters"/>
</dbReference>
<protein>
    <submittedName>
        <fullName evidence="8">MFS transporter</fullName>
    </submittedName>
</protein>
<dbReference type="InterPro" id="IPR036259">
    <property type="entry name" value="MFS_trans_sf"/>
</dbReference>
<dbReference type="GO" id="GO:0005886">
    <property type="term" value="C:plasma membrane"/>
    <property type="evidence" value="ECO:0007669"/>
    <property type="project" value="UniProtKB-SubCell"/>
</dbReference>
<evidence type="ECO:0000256" key="2">
    <source>
        <dbReference type="ARBA" id="ARBA00022475"/>
    </source>
</evidence>
<evidence type="ECO:0000313" key="9">
    <source>
        <dbReference type="Proteomes" id="UP000290365"/>
    </source>
</evidence>
<dbReference type="InterPro" id="IPR020846">
    <property type="entry name" value="MFS_dom"/>
</dbReference>
<evidence type="ECO:0000256" key="5">
    <source>
        <dbReference type="ARBA" id="ARBA00023136"/>
    </source>
</evidence>
<dbReference type="CDD" id="cd17324">
    <property type="entry name" value="MFS_NepI_like"/>
    <property type="match status" value="1"/>
</dbReference>
<evidence type="ECO:0000259" key="7">
    <source>
        <dbReference type="PROSITE" id="PS50850"/>
    </source>
</evidence>
<keyword evidence="5 6" id="KW-0472">Membrane</keyword>
<keyword evidence="9" id="KW-1185">Reference proteome</keyword>
<feature type="transmembrane region" description="Helical" evidence="6">
    <location>
        <begin position="244"/>
        <end position="269"/>
    </location>
</feature>
<feature type="domain" description="Major facilitator superfamily (MFS) profile" evidence="7">
    <location>
        <begin position="13"/>
        <end position="392"/>
    </location>
</feature>
<dbReference type="PROSITE" id="PS50850">
    <property type="entry name" value="MFS"/>
    <property type="match status" value="1"/>
</dbReference>
<feature type="transmembrane region" description="Helical" evidence="6">
    <location>
        <begin position="52"/>
        <end position="72"/>
    </location>
</feature>
<evidence type="ECO:0000256" key="4">
    <source>
        <dbReference type="ARBA" id="ARBA00022989"/>
    </source>
</evidence>
<evidence type="ECO:0000256" key="1">
    <source>
        <dbReference type="ARBA" id="ARBA00004651"/>
    </source>
</evidence>
<keyword evidence="4 6" id="KW-1133">Transmembrane helix</keyword>
<dbReference type="AlphaFoldDB" id="A0A4P6JJQ4"/>
<evidence type="ECO:0000256" key="3">
    <source>
        <dbReference type="ARBA" id="ARBA00022692"/>
    </source>
</evidence>
<dbReference type="KEGG" id="kbs:EPA93_04775"/>
<evidence type="ECO:0000313" key="8">
    <source>
        <dbReference type="EMBL" id="QBD75349.1"/>
    </source>
</evidence>
<feature type="transmembrane region" description="Helical" evidence="6">
    <location>
        <begin position="141"/>
        <end position="163"/>
    </location>
</feature>
<feature type="transmembrane region" description="Helical" evidence="6">
    <location>
        <begin position="371"/>
        <end position="388"/>
    </location>
</feature>
<feature type="transmembrane region" description="Helical" evidence="6">
    <location>
        <begin position="338"/>
        <end position="365"/>
    </location>
</feature>
<proteinExistence type="predicted"/>
<feature type="transmembrane region" description="Helical" evidence="6">
    <location>
        <begin position="304"/>
        <end position="326"/>
    </location>
</feature>